<dbReference type="PANTHER" id="PTHR30548">
    <property type="entry name" value="2-HYDROXYGLUTARYL-COA DEHYDRATASE, D-COMPONENT-RELATED"/>
    <property type="match status" value="1"/>
</dbReference>
<dbReference type="Gene3D" id="3.40.50.11890">
    <property type="match status" value="1"/>
</dbReference>
<evidence type="ECO:0000256" key="1">
    <source>
        <dbReference type="ARBA" id="ARBA00005806"/>
    </source>
</evidence>
<sequence>MKLNTVFDNTKNTIMRLPELTKGFLKRSLIGYYFSAPPPREAMVYTKYWIMNWAAIIYWIGQSIFKLGPVTFIRALIKYPWILILLRVNGLTNRAARDKIGLYHDAICITVNSVTLGVINELRNMLFDAENLVIFEDLVPYDIGRGMGLNCYMLELWGIILPILVSDASLQYIDEAENSGMNPDACSLPKATVGMVVKGQTPQGMAMVSSNLPCDAGAASYAFIQRAYGNIPTYRLDTPYNFYNERAEQLFAKDVMGMISFLEKHTPNRMDWDRMRKIFEGRNRMLELEMELWEMSRVKPSPMAGTAVWLSHIWHFNVSAGNPDSIRHYEKLVEMTRKNLENNIPATKNERYRAVLWNPPFLHFSDIFNWAESTYGVVLINDSMTYNHHEPIDTTSPETMIKSWGKTIMQGPMVRHTRGPAENYLDDIFRMVKQFNLDMVWVSNHVGCKGGQAMNGILREKCREKGIPLLILDYDLSDERIVSHDNMIRQAEFFMENVMKAKRIDQ</sequence>
<dbReference type="Gene3D" id="3.40.50.11900">
    <property type="match status" value="1"/>
</dbReference>
<organism evidence="2">
    <name type="scientific">hydrocarbon metagenome</name>
    <dbReference type="NCBI Taxonomy" id="938273"/>
    <lineage>
        <taxon>unclassified sequences</taxon>
        <taxon>metagenomes</taxon>
        <taxon>ecological metagenomes</taxon>
    </lineage>
</organism>
<accession>A0A0W8FR06</accession>
<dbReference type="AlphaFoldDB" id="A0A0W8FR06"/>
<evidence type="ECO:0000313" key="2">
    <source>
        <dbReference type="EMBL" id="KUG23275.1"/>
    </source>
</evidence>
<dbReference type="Pfam" id="PF06050">
    <property type="entry name" value="HGD-D"/>
    <property type="match status" value="1"/>
</dbReference>
<proteinExistence type="inferred from homology"/>
<comment type="caution">
    <text evidence="2">The sequence shown here is derived from an EMBL/GenBank/DDBJ whole genome shotgun (WGS) entry which is preliminary data.</text>
</comment>
<gene>
    <name evidence="2" type="ORF">ASZ90_006936</name>
</gene>
<comment type="similarity">
    <text evidence="1">Belongs to the FldB/FldC dehydratase alpha/beta subunit family.</text>
</comment>
<protein>
    <submittedName>
        <fullName evidence="2">2-hydroxyglutaryl-coa dehydratase, d-component</fullName>
    </submittedName>
</protein>
<name>A0A0W8FR06_9ZZZZ</name>
<dbReference type="EMBL" id="LNQE01000914">
    <property type="protein sequence ID" value="KUG23275.1"/>
    <property type="molecule type" value="Genomic_DNA"/>
</dbReference>
<dbReference type="InterPro" id="IPR010327">
    <property type="entry name" value="FldB/FldC_alpha/beta"/>
</dbReference>
<reference evidence="2" key="1">
    <citation type="journal article" date="2015" name="Proc. Natl. Acad. Sci. U.S.A.">
        <title>Networks of energetic and metabolic interactions define dynamics in microbial communities.</title>
        <authorList>
            <person name="Embree M."/>
            <person name="Liu J.K."/>
            <person name="Al-Bassam M.M."/>
            <person name="Zengler K."/>
        </authorList>
    </citation>
    <scope>NUCLEOTIDE SEQUENCE</scope>
</reference>
<dbReference type="PANTHER" id="PTHR30548:SF2">
    <property type="entry name" value="2-HYDROXYACYL-COA DEHYDRATASE,D-COMPONENT"/>
    <property type="match status" value="1"/>
</dbReference>